<feature type="region of interest" description="Disordered" evidence="1">
    <location>
        <begin position="251"/>
        <end position="275"/>
    </location>
</feature>
<reference evidence="3" key="1">
    <citation type="submission" date="2021-01" db="EMBL/GenBank/DDBJ databases">
        <title>Modified the classification status of verrucomicrobia.</title>
        <authorList>
            <person name="Feng X."/>
        </authorList>
    </citation>
    <scope>NUCLEOTIDE SEQUENCE</scope>
    <source>
        <strain evidence="3">JCM 18052</strain>
    </source>
</reference>
<feature type="transmembrane region" description="Helical" evidence="2">
    <location>
        <begin position="21"/>
        <end position="42"/>
    </location>
</feature>
<keyword evidence="2" id="KW-1133">Transmembrane helix</keyword>
<sequence>MKLKPIVFIAMNTKGGAYKSAILAFFYYICSLLGVKPLVIALDVNPGLLNQILIPHPTEKGKYLENPEVFSWDINSIEEARAVLPLIVQKAIDEGRPIIIDLPAKGGKTKGIYNLLRSGALRYCTVIGIAPVRKNNLVLGGAIEAYEDIKPDRWIQVNFGAEPTEQTEPIDLYKALSDLKPNHVFQMEMLEEDEAREIGQQLPVPFAEISEYAAAGGPALSGLHVIGDYWNDSYPKVEEAVRKVAPELLAPPYQQVLPPDDPSEKAKSKKTDQTV</sequence>
<proteinExistence type="predicted"/>
<keyword evidence="2" id="KW-0472">Membrane</keyword>
<dbReference type="Proteomes" id="UP000600139">
    <property type="component" value="Unassembled WGS sequence"/>
</dbReference>
<keyword evidence="2" id="KW-0812">Transmembrane</keyword>
<gene>
    <name evidence="3" type="ORF">JIN84_08985</name>
</gene>
<dbReference type="RefSeq" id="WP_200350707.1">
    <property type="nucleotide sequence ID" value="NZ_BAABHZ010000008.1"/>
</dbReference>
<comment type="caution">
    <text evidence="3">The sequence shown here is derived from an EMBL/GenBank/DDBJ whole genome shotgun (WGS) entry which is preliminary data.</text>
</comment>
<name>A0A934VB35_9BACT</name>
<protein>
    <recommendedName>
        <fullName evidence="5">ParA family protein</fullName>
    </recommendedName>
</protein>
<evidence type="ECO:0000256" key="1">
    <source>
        <dbReference type="SAM" id="MobiDB-lite"/>
    </source>
</evidence>
<evidence type="ECO:0000313" key="4">
    <source>
        <dbReference type="Proteomes" id="UP000600139"/>
    </source>
</evidence>
<evidence type="ECO:0000256" key="2">
    <source>
        <dbReference type="SAM" id="Phobius"/>
    </source>
</evidence>
<evidence type="ECO:0000313" key="3">
    <source>
        <dbReference type="EMBL" id="MBK1815750.1"/>
    </source>
</evidence>
<keyword evidence="4" id="KW-1185">Reference proteome</keyword>
<accession>A0A934VB35</accession>
<feature type="compositionally biased region" description="Basic and acidic residues" evidence="1">
    <location>
        <begin position="262"/>
        <end position="275"/>
    </location>
</feature>
<evidence type="ECO:0008006" key="5">
    <source>
        <dbReference type="Google" id="ProtNLM"/>
    </source>
</evidence>
<organism evidence="3 4">
    <name type="scientific">Luteolibacter yonseiensis</name>
    <dbReference type="NCBI Taxonomy" id="1144680"/>
    <lineage>
        <taxon>Bacteria</taxon>
        <taxon>Pseudomonadati</taxon>
        <taxon>Verrucomicrobiota</taxon>
        <taxon>Verrucomicrobiia</taxon>
        <taxon>Verrucomicrobiales</taxon>
        <taxon>Verrucomicrobiaceae</taxon>
        <taxon>Luteolibacter</taxon>
    </lineage>
</organism>
<dbReference type="EMBL" id="JAENIK010000009">
    <property type="protein sequence ID" value="MBK1815750.1"/>
    <property type="molecule type" value="Genomic_DNA"/>
</dbReference>
<dbReference type="AlphaFoldDB" id="A0A934VB35"/>